<comment type="cofactor">
    <cofactor evidence="1">
        <name>FAD</name>
        <dbReference type="ChEBI" id="CHEBI:57692"/>
    </cofactor>
</comment>
<dbReference type="GO" id="GO:0005737">
    <property type="term" value="C:cytoplasm"/>
    <property type="evidence" value="ECO:0007669"/>
    <property type="project" value="UniProtKB-SubCell"/>
</dbReference>
<evidence type="ECO:0000256" key="6">
    <source>
        <dbReference type="ARBA" id="ARBA00022827"/>
    </source>
</evidence>
<feature type="domain" description="Amine oxidase" evidence="8">
    <location>
        <begin position="8"/>
        <end position="87"/>
    </location>
</feature>
<evidence type="ECO:0000313" key="9">
    <source>
        <dbReference type="EMBL" id="VDM81647.1"/>
    </source>
</evidence>
<dbReference type="PANTHER" id="PTHR10742:SF405">
    <property type="entry name" value="PEROXISOMAL N(1)-ACETYL-SPERMINE_SPERMIDINE OXIDASE"/>
    <property type="match status" value="1"/>
</dbReference>
<organism evidence="9 10">
    <name type="scientific">Strongylus vulgaris</name>
    <name type="common">Blood worm</name>
    <dbReference type="NCBI Taxonomy" id="40348"/>
    <lineage>
        <taxon>Eukaryota</taxon>
        <taxon>Metazoa</taxon>
        <taxon>Ecdysozoa</taxon>
        <taxon>Nematoda</taxon>
        <taxon>Chromadorea</taxon>
        <taxon>Rhabditida</taxon>
        <taxon>Rhabditina</taxon>
        <taxon>Rhabditomorpha</taxon>
        <taxon>Strongyloidea</taxon>
        <taxon>Strongylidae</taxon>
        <taxon>Strongylus</taxon>
    </lineage>
</organism>
<dbReference type="GO" id="GO:0046592">
    <property type="term" value="F:polyamine oxidase activity"/>
    <property type="evidence" value="ECO:0007669"/>
    <property type="project" value="TreeGrafter"/>
</dbReference>
<dbReference type="InterPro" id="IPR050281">
    <property type="entry name" value="Flavin_monoamine_oxidase"/>
</dbReference>
<evidence type="ECO:0000256" key="3">
    <source>
        <dbReference type="ARBA" id="ARBA00005995"/>
    </source>
</evidence>
<comment type="similarity">
    <text evidence="3">Belongs to the flavin monoamine oxidase family.</text>
</comment>
<keyword evidence="6" id="KW-0274">FAD</keyword>
<dbReference type="EMBL" id="UYYB01113902">
    <property type="protein sequence ID" value="VDM81647.1"/>
    <property type="molecule type" value="Genomic_DNA"/>
</dbReference>
<gene>
    <name evidence="9" type="ORF">SVUK_LOCUS16645</name>
</gene>
<name>A0A3P7JZB1_STRVU</name>
<accession>A0A3P7JZB1</accession>
<evidence type="ECO:0000256" key="1">
    <source>
        <dbReference type="ARBA" id="ARBA00001974"/>
    </source>
</evidence>
<dbReference type="Gene3D" id="3.50.50.60">
    <property type="entry name" value="FAD/NAD(P)-binding domain"/>
    <property type="match status" value="1"/>
</dbReference>
<dbReference type="AlphaFoldDB" id="A0A3P7JZB1"/>
<proteinExistence type="inferred from homology"/>
<dbReference type="Proteomes" id="UP000270094">
    <property type="component" value="Unassembled WGS sequence"/>
</dbReference>
<dbReference type="OrthoDB" id="2219495at2759"/>
<comment type="subcellular location">
    <subcellularLocation>
        <location evidence="2">Cytoplasm</location>
    </subcellularLocation>
</comment>
<evidence type="ECO:0000256" key="2">
    <source>
        <dbReference type="ARBA" id="ARBA00004496"/>
    </source>
</evidence>
<dbReference type="InterPro" id="IPR036188">
    <property type="entry name" value="FAD/NAD-bd_sf"/>
</dbReference>
<sequence length="181" mass="20335">MKNDQSIAPPSEIIRTKLTKNELLLGSYSYMSLAQAQARISHSRLSIPVKHNKRPVVLFAGEATHHRLFQTAIGAYLSGRREADRLLNDWDSRKSPHPSALNWQDIAPAIGLKGSYSVTGKNYSDTHRIDVQFCARNWYMGNCVTEVTYLLNTLSNANMERGNVNAARTRAIVCMSIHHNL</sequence>
<protein>
    <recommendedName>
        <fullName evidence="8">Amine oxidase domain-containing protein</fullName>
    </recommendedName>
</protein>
<evidence type="ECO:0000313" key="10">
    <source>
        <dbReference type="Proteomes" id="UP000270094"/>
    </source>
</evidence>
<dbReference type="PANTHER" id="PTHR10742">
    <property type="entry name" value="FLAVIN MONOAMINE OXIDASE"/>
    <property type="match status" value="1"/>
</dbReference>
<evidence type="ECO:0000256" key="7">
    <source>
        <dbReference type="ARBA" id="ARBA00023002"/>
    </source>
</evidence>
<dbReference type="InterPro" id="IPR002937">
    <property type="entry name" value="Amino_oxidase"/>
</dbReference>
<keyword evidence="4" id="KW-0963">Cytoplasm</keyword>
<dbReference type="Gene3D" id="3.90.660.10">
    <property type="match status" value="1"/>
</dbReference>
<evidence type="ECO:0000259" key="8">
    <source>
        <dbReference type="Pfam" id="PF01593"/>
    </source>
</evidence>
<reference evidence="9 10" key="1">
    <citation type="submission" date="2018-11" db="EMBL/GenBank/DDBJ databases">
        <authorList>
            <consortium name="Pathogen Informatics"/>
        </authorList>
    </citation>
    <scope>NUCLEOTIDE SEQUENCE [LARGE SCALE GENOMIC DNA]</scope>
</reference>
<dbReference type="SUPFAM" id="SSF51905">
    <property type="entry name" value="FAD/NAD(P)-binding domain"/>
    <property type="match status" value="1"/>
</dbReference>
<evidence type="ECO:0000256" key="5">
    <source>
        <dbReference type="ARBA" id="ARBA00022630"/>
    </source>
</evidence>
<keyword evidence="10" id="KW-1185">Reference proteome</keyword>
<keyword evidence="7" id="KW-0560">Oxidoreductase</keyword>
<evidence type="ECO:0000256" key="4">
    <source>
        <dbReference type="ARBA" id="ARBA00022490"/>
    </source>
</evidence>
<keyword evidence="5" id="KW-0285">Flavoprotein</keyword>
<dbReference type="Pfam" id="PF01593">
    <property type="entry name" value="Amino_oxidase"/>
    <property type="match status" value="1"/>
</dbReference>